<reference evidence="5" key="1">
    <citation type="submission" date="2018-06" db="EMBL/GenBank/DDBJ databases">
        <authorList>
            <person name="Zhirakovskaya E."/>
        </authorList>
    </citation>
    <scope>NUCLEOTIDE SEQUENCE</scope>
</reference>
<sequence length="166" mass="17370">MTVLIVGAAVSGRAAMELAIGDGRDVVVYDDNPEALRQLPEGVRAVDAATYRSVLPHVSLVVLSPGLPRDLEIVCFARSSGKRVLGETEFALEHTKTPYCAVTGTNGKTTVTGAAADMLVASGQRARAVGNIGVPLSAVTGDPVDTFVIEMSSFQLETTTSFHPRA</sequence>
<dbReference type="GO" id="GO:0005737">
    <property type="term" value="C:cytoplasm"/>
    <property type="evidence" value="ECO:0007669"/>
    <property type="project" value="InterPro"/>
</dbReference>
<evidence type="ECO:0000256" key="1">
    <source>
        <dbReference type="ARBA" id="ARBA00022598"/>
    </source>
</evidence>
<keyword evidence="2" id="KW-0547">Nucleotide-binding</keyword>
<feature type="non-terminal residue" evidence="5">
    <location>
        <position position="166"/>
    </location>
</feature>
<organism evidence="5">
    <name type="scientific">hydrothermal vent metagenome</name>
    <dbReference type="NCBI Taxonomy" id="652676"/>
    <lineage>
        <taxon>unclassified sequences</taxon>
        <taxon>metagenomes</taxon>
        <taxon>ecological metagenomes</taxon>
    </lineage>
</organism>
<evidence type="ECO:0000259" key="4">
    <source>
        <dbReference type="Pfam" id="PF08245"/>
    </source>
</evidence>
<dbReference type="InterPro" id="IPR013221">
    <property type="entry name" value="Mur_ligase_cen"/>
</dbReference>
<dbReference type="SUPFAM" id="SSF53623">
    <property type="entry name" value="MurD-like peptide ligases, catalytic domain"/>
    <property type="match status" value="1"/>
</dbReference>
<dbReference type="PANTHER" id="PTHR43692:SF1">
    <property type="entry name" value="UDP-N-ACETYLMURAMOYLALANINE--D-GLUTAMATE LIGASE"/>
    <property type="match status" value="1"/>
</dbReference>
<dbReference type="Gene3D" id="3.40.1190.10">
    <property type="entry name" value="Mur-like, catalytic domain"/>
    <property type="match status" value="1"/>
</dbReference>
<dbReference type="InterPro" id="IPR005762">
    <property type="entry name" value="MurD"/>
</dbReference>
<dbReference type="InterPro" id="IPR036565">
    <property type="entry name" value="Mur-like_cat_sf"/>
</dbReference>
<dbReference type="Pfam" id="PF21799">
    <property type="entry name" value="MurD-like_N"/>
    <property type="match status" value="1"/>
</dbReference>
<evidence type="ECO:0000256" key="3">
    <source>
        <dbReference type="ARBA" id="ARBA00022840"/>
    </source>
</evidence>
<dbReference type="EMBL" id="UOEK01000516">
    <property type="protein sequence ID" value="VAW09014.1"/>
    <property type="molecule type" value="Genomic_DNA"/>
</dbReference>
<dbReference type="GO" id="GO:0008360">
    <property type="term" value="P:regulation of cell shape"/>
    <property type="evidence" value="ECO:0007669"/>
    <property type="project" value="InterPro"/>
</dbReference>
<dbReference type="PANTHER" id="PTHR43692">
    <property type="entry name" value="UDP-N-ACETYLMURAMOYLALANINE--D-GLUTAMATE LIGASE"/>
    <property type="match status" value="1"/>
</dbReference>
<dbReference type="AlphaFoldDB" id="A0A3B0TK62"/>
<dbReference type="GO" id="GO:0005524">
    <property type="term" value="F:ATP binding"/>
    <property type="evidence" value="ECO:0007669"/>
    <property type="project" value="UniProtKB-KW"/>
</dbReference>
<name>A0A3B0TK62_9ZZZZ</name>
<dbReference type="GO" id="GO:0008764">
    <property type="term" value="F:UDP-N-acetylmuramoylalanine-D-glutamate ligase activity"/>
    <property type="evidence" value="ECO:0007669"/>
    <property type="project" value="UniProtKB-EC"/>
</dbReference>
<keyword evidence="1 5" id="KW-0436">Ligase</keyword>
<protein>
    <submittedName>
        <fullName evidence="5">UDP-N-acetylmuramoylalanine--D-glutamate ligase</fullName>
        <ecNumber evidence="5">6.3.2.9</ecNumber>
    </submittedName>
</protein>
<accession>A0A3B0TK62</accession>
<keyword evidence="3" id="KW-0067">ATP-binding</keyword>
<evidence type="ECO:0000313" key="5">
    <source>
        <dbReference type="EMBL" id="VAW09014.1"/>
    </source>
</evidence>
<feature type="domain" description="Mur ligase central" evidence="4">
    <location>
        <begin position="102"/>
        <end position="158"/>
    </location>
</feature>
<dbReference type="SUPFAM" id="SSF51984">
    <property type="entry name" value="MurCD N-terminal domain"/>
    <property type="match status" value="1"/>
</dbReference>
<dbReference type="EC" id="6.3.2.9" evidence="5"/>
<proteinExistence type="predicted"/>
<gene>
    <name evidence="5" type="ORF">MNBD_ACTINO02-680</name>
</gene>
<dbReference type="Gene3D" id="3.40.50.720">
    <property type="entry name" value="NAD(P)-binding Rossmann-like Domain"/>
    <property type="match status" value="1"/>
</dbReference>
<evidence type="ECO:0000256" key="2">
    <source>
        <dbReference type="ARBA" id="ARBA00022741"/>
    </source>
</evidence>
<dbReference type="Pfam" id="PF08245">
    <property type="entry name" value="Mur_ligase_M"/>
    <property type="match status" value="1"/>
</dbReference>
<dbReference type="GO" id="GO:0051301">
    <property type="term" value="P:cell division"/>
    <property type="evidence" value="ECO:0007669"/>
    <property type="project" value="InterPro"/>
</dbReference>